<sequence length="110" mass="12646">MFNVYYFFSVELQRRWKLRPRTKNYSQKEIENETKKQNGPFVIPVNRPSTMPESAAHKLALLQLRDCVFIRSGCVATTKMNTSQKSNYIDQLEAILGGKSFSNTPSPTLI</sequence>
<protein>
    <submittedName>
        <fullName evidence="2">Uncharacterized protein</fullName>
    </submittedName>
</protein>
<organism evidence="1 2">
    <name type="scientific">Panagrolaimus sp. PS1159</name>
    <dbReference type="NCBI Taxonomy" id="55785"/>
    <lineage>
        <taxon>Eukaryota</taxon>
        <taxon>Metazoa</taxon>
        <taxon>Ecdysozoa</taxon>
        <taxon>Nematoda</taxon>
        <taxon>Chromadorea</taxon>
        <taxon>Rhabditida</taxon>
        <taxon>Tylenchina</taxon>
        <taxon>Panagrolaimomorpha</taxon>
        <taxon>Panagrolaimoidea</taxon>
        <taxon>Panagrolaimidae</taxon>
        <taxon>Panagrolaimus</taxon>
    </lineage>
</organism>
<reference evidence="2" key="1">
    <citation type="submission" date="2022-11" db="UniProtKB">
        <authorList>
            <consortium name="WormBaseParasite"/>
        </authorList>
    </citation>
    <scope>IDENTIFICATION</scope>
</reference>
<dbReference type="Proteomes" id="UP000887580">
    <property type="component" value="Unplaced"/>
</dbReference>
<proteinExistence type="predicted"/>
<evidence type="ECO:0000313" key="1">
    <source>
        <dbReference type="Proteomes" id="UP000887580"/>
    </source>
</evidence>
<name>A0AC35FEH6_9BILA</name>
<evidence type="ECO:0000313" key="2">
    <source>
        <dbReference type="WBParaSite" id="PS1159_v2.g16005.t1"/>
    </source>
</evidence>
<dbReference type="WBParaSite" id="PS1159_v2.g16005.t1">
    <property type="protein sequence ID" value="PS1159_v2.g16005.t1"/>
    <property type="gene ID" value="PS1159_v2.g16005"/>
</dbReference>
<accession>A0AC35FEH6</accession>